<dbReference type="PANTHER" id="PTHR36492:SF2">
    <property type="entry name" value="[ACYL-CARRIER-PROTEIN] PHOSPHODIESTERASE PPTH"/>
    <property type="match status" value="1"/>
</dbReference>
<dbReference type="SUPFAM" id="SSF56300">
    <property type="entry name" value="Metallo-dependent phosphatases"/>
    <property type="match status" value="1"/>
</dbReference>
<evidence type="ECO:0000259" key="2">
    <source>
        <dbReference type="Pfam" id="PF00149"/>
    </source>
</evidence>
<keyword evidence="3" id="KW-0378">Hydrolase</keyword>
<keyword evidence="4" id="KW-1185">Reference proteome</keyword>
<feature type="region of interest" description="Disordered" evidence="1">
    <location>
        <begin position="271"/>
        <end position="293"/>
    </location>
</feature>
<feature type="domain" description="Calcineurin-like phosphoesterase" evidence="2">
    <location>
        <begin position="5"/>
        <end position="240"/>
    </location>
</feature>
<sequence>MPDGKLWAISDLHVAFPENRMIAEALKPESEDDWLVIAGDVAESAADVEWALNLLSERYAKVVWAPGNHELWTPRDDTCQLRGEARYQHLVDICRKAGVSTPEDPYPVWTGAGGPVAVAPLFLLYDYSFRADGITSKEESLKRAFESGVVCSDEFLLHPDPYPGRDDWCRARVEATEARLQGRSLAQPPLILVNHYPLVRQPTRILHYQEFAQWCGTDLTADWHIRFPVRVMIYGHLHIPRTTWYDGVRFEEVSVGYPREWKRPGHPKIGPRQILPELPKTPVAPDGLPDITA</sequence>
<dbReference type="InterPro" id="IPR004843">
    <property type="entry name" value="Calcineurin-like_PHP"/>
</dbReference>
<accession>A0ABW2JXR4</accession>
<protein>
    <submittedName>
        <fullName evidence="3">Metallophosphoesterase family protein</fullName>
        <ecNumber evidence="3">3.1.-.-</ecNumber>
    </submittedName>
</protein>
<evidence type="ECO:0000256" key="1">
    <source>
        <dbReference type="SAM" id="MobiDB-lite"/>
    </source>
</evidence>
<gene>
    <name evidence="3" type="ORF">ACFQVC_39410</name>
</gene>
<name>A0ABW2JXR4_9ACTN</name>
<proteinExistence type="predicted"/>
<dbReference type="InterPro" id="IPR052963">
    <property type="entry name" value="Pantetheine_PDE"/>
</dbReference>
<reference evidence="4" key="1">
    <citation type="journal article" date="2019" name="Int. J. Syst. Evol. Microbiol.">
        <title>The Global Catalogue of Microorganisms (GCM) 10K type strain sequencing project: providing services to taxonomists for standard genome sequencing and annotation.</title>
        <authorList>
            <consortium name="The Broad Institute Genomics Platform"/>
            <consortium name="The Broad Institute Genome Sequencing Center for Infectious Disease"/>
            <person name="Wu L."/>
            <person name="Ma J."/>
        </authorList>
    </citation>
    <scope>NUCLEOTIDE SEQUENCE [LARGE SCALE GENOMIC DNA]</scope>
    <source>
        <strain evidence="4">SYNS20</strain>
    </source>
</reference>
<dbReference type="CDD" id="cd00838">
    <property type="entry name" value="MPP_superfamily"/>
    <property type="match status" value="1"/>
</dbReference>
<dbReference type="RefSeq" id="WP_381840462.1">
    <property type="nucleotide sequence ID" value="NZ_JBHTCF010000031.1"/>
</dbReference>
<dbReference type="InterPro" id="IPR029052">
    <property type="entry name" value="Metallo-depent_PP-like"/>
</dbReference>
<dbReference type="EMBL" id="JBHTCF010000031">
    <property type="protein sequence ID" value="MFC7310267.1"/>
    <property type="molecule type" value="Genomic_DNA"/>
</dbReference>
<dbReference type="Gene3D" id="3.60.21.10">
    <property type="match status" value="1"/>
</dbReference>
<evidence type="ECO:0000313" key="3">
    <source>
        <dbReference type="EMBL" id="MFC7310267.1"/>
    </source>
</evidence>
<dbReference type="GO" id="GO:0016787">
    <property type="term" value="F:hydrolase activity"/>
    <property type="evidence" value="ECO:0007669"/>
    <property type="project" value="UniProtKB-KW"/>
</dbReference>
<dbReference type="PANTHER" id="PTHR36492">
    <property type="match status" value="1"/>
</dbReference>
<organism evidence="3 4">
    <name type="scientific">Streptomyces monticola</name>
    <dbReference type="NCBI Taxonomy" id="2666263"/>
    <lineage>
        <taxon>Bacteria</taxon>
        <taxon>Bacillati</taxon>
        <taxon>Actinomycetota</taxon>
        <taxon>Actinomycetes</taxon>
        <taxon>Kitasatosporales</taxon>
        <taxon>Streptomycetaceae</taxon>
        <taxon>Streptomyces</taxon>
    </lineage>
</organism>
<dbReference type="Proteomes" id="UP001596523">
    <property type="component" value="Unassembled WGS sequence"/>
</dbReference>
<comment type="caution">
    <text evidence="3">The sequence shown here is derived from an EMBL/GenBank/DDBJ whole genome shotgun (WGS) entry which is preliminary data.</text>
</comment>
<evidence type="ECO:0000313" key="4">
    <source>
        <dbReference type="Proteomes" id="UP001596523"/>
    </source>
</evidence>
<dbReference type="EC" id="3.1.-.-" evidence="3"/>
<dbReference type="Pfam" id="PF00149">
    <property type="entry name" value="Metallophos"/>
    <property type="match status" value="1"/>
</dbReference>